<sequence>MNFVCESDYYIATITNSIEFKKLSKTLFTKAFQVRTIRYKICELLRLPKMRSVEREPENSANASLRISVQRIVVIEFFYSPRFFTANSR</sequence>
<accession>A0AAP9W977</accession>
<dbReference type="AlphaFoldDB" id="A0AAP9W977"/>
<organism evidence="1 2">
    <name type="scientific">Leptospira interrogans serovar Canicola</name>
    <dbReference type="NCBI Taxonomy" id="211880"/>
    <lineage>
        <taxon>Bacteria</taxon>
        <taxon>Pseudomonadati</taxon>
        <taxon>Spirochaetota</taxon>
        <taxon>Spirochaetia</taxon>
        <taxon>Leptospirales</taxon>
        <taxon>Leptospiraceae</taxon>
        <taxon>Leptospira</taxon>
    </lineage>
</organism>
<reference evidence="1" key="1">
    <citation type="submission" date="2019-09" db="EMBL/GenBank/DDBJ databases">
        <title>Comparative Genomics of Leptospira interrogans Reveals Genome Plasticity - A Common Adaptive Strategy for Survival in Various Hosts.</title>
        <authorList>
            <person name="Ramli S.R."/>
            <person name="Bunk B."/>
            <person name="Goris M."/>
            <person name="Bhuju S."/>
            <person name="Jarek M."/>
            <person name="Sproer C."/>
            <person name="Mustakim S."/>
            <person name="Strommenger B."/>
            <person name="Pessler F."/>
        </authorList>
    </citation>
    <scope>NUCLEOTIDE SEQUENCE</scope>
    <source>
        <strain evidence="1">782</strain>
    </source>
</reference>
<evidence type="ECO:0000313" key="2">
    <source>
        <dbReference type="Proteomes" id="UP000663124"/>
    </source>
</evidence>
<proteinExistence type="predicted"/>
<protein>
    <submittedName>
        <fullName evidence="1">Uncharacterized protein</fullName>
    </submittedName>
</protein>
<dbReference type="EMBL" id="CP043884">
    <property type="protein sequence ID" value="QOI41204.1"/>
    <property type="molecule type" value="Genomic_DNA"/>
</dbReference>
<evidence type="ECO:0000313" key="1">
    <source>
        <dbReference type="EMBL" id="QOI41204.1"/>
    </source>
</evidence>
<gene>
    <name evidence="1" type="ORF">Lepto782_02070</name>
</gene>
<dbReference type="Proteomes" id="UP000663124">
    <property type="component" value="Chromosome 1"/>
</dbReference>
<name>A0AAP9W977_LEPIR</name>